<keyword evidence="5" id="KW-0694">RNA-binding</keyword>
<dbReference type="InterPro" id="IPR011032">
    <property type="entry name" value="GroES-like_sf"/>
</dbReference>
<dbReference type="InterPro" id="IPR013149">
    <property type="entry name" value="ADH-like_C"/>
</dbReference>
<evidence type="ECO:0000259" key="7">
    <source>
        <dbReference type="SMART" id="SM00829"/>
    </source>
</evidence>
<keyword evidence="6" id="KW-0007">Acetylation</keyword>
<dbReference type="PANTHER" id="PTHR44154">
    <property type="entry name" value="QUINONE OXIDOREDUCTASE"/>
    <property type="match status" value="1"/>
</dbReference>
<evidence type="ECO:0000256" key="6">
    <source>
        <dbReference type="ARBA" id="ARBA00022990"/>
    </source>
</evidence>
<dbReference type="InterPro" id="IPR036291">
    <property type="entry name" value="NAD(P)-bd_dom_sf"/>
</dbReference>
<feature type="domain" description="Enoyl reductase (ER)" evidence="7">
    <location>
        <begin position="17"/>
        <end position="346"/>
    </location>
</feature>
<sequence>MSNIPTTMKGVQLIGHGDIEMLEYREDLKMPIPREHEVLIRVSAAGINNTDINTRLAWYSKGDHQCEDASWNGHALKLPLIQGADVCGEIVAVGKAVDTARIGERVLIEPCLSDVNGTTMNPPWYFGSECNGGFAEYTVVSAKHAYSVQSSLSDAELASFPCSYSTAENLLTRAAVTQDDHVLISGASGGVGSAAIQLAKARGAQVTAITSPSKASSLLELGADRAIDRNHNLVNTLQKNSVDVVIDLVAGAQWSQFLDVLKPKGRYAVAGAIGGEMVTLDVRTLYLKDLSFFGCTVLEPEVFGHLIQHIEQGHVKPLIAKTFALEEIKLAQQTFQQKAYVGKMVLTVKHAT</sequence>
<dbReference type="PROSITE" id="PS01162">
    <property type="entry name" value="QOR_ZETA_CRYSTAL"/>
    <property type="match status" value="1"/>
</dbReference>
<organism evidence="8 9">
    <name type="scientific">Shewanella gelidii</name>
    <dbReference type="NCBI Taxonomy" id="1642821"/>
    <lineage>
        <taxon>Bacteria</taxon>
        <taxon>Pseudomonadati</taxon>
        <taxon>Pseudomonadota</taxon>
        <taxon>Gammaproteobacteria</taxon>
        <taxon>Alteromonadales</taxon>
        <taxon>Shewanellaceae</taxon>
        <taxon>Shewanella</taxon>
    </lineage>
</organism>
<comment type="caution">
    <text evidence="8">The sequence shown here is derived from an EMBL/GenBank/DDBJ whole genome shotgun (WGS) entry which is preliminary data.</text>
</comment>
<dbReference type="EMBL" id="BMPZ01000001">
    <property type="protein sequence ID" value="GGI71782.1"/>
    <property type="molecule type" value="Genomic_DNA"/>
</dbReference>
<dbReference type="GO" id="GO:0003723">
    <property type="term" value="F:RNA binding"/>
    <property type="evidence" value="ECO:0007669"/>
    <property type="project" value="UniProtKB-KW"/>
</dbReference>
<dbReference type="SUPFAM" id="SSF51735">
    <property type="entry name" value="NAD(P)-binding Rossmann-fold domains"/>
    <property type="match status" value="1"/>
</dbReference>
<comment type="subcellular location">
    <subcellularLocation>
        <location evidence="1">Cytoplasm</location>
    </subcellularLocation>
</comment>
<dbReference type="SUPFAM" id="SSF50129">
    <property type="entry name" value="GroES-like"/>
    <property type="match status" value="1"/>
</dbReference>
<gene>
    <name evidence="8" type="ORF">GCM10009332_06410</name>
</gene>
<dbReference type="GO" id="GO:0016491">
    <property type="term" value="F:oxidoreductase activity"/>
    <property type="evidence" value="ECO:0007669"/>
    <property type="project" value="InterPro"/>
</dbReference>
<evidence type="ECO:0000256" key="5">
    <source>
        <dbReference type="ARBA" id="ARBA00022884"/>
    </source>
</evidence>
<evidence type="ECO:0000256" key="4">
    <source>
        <dbReference type="ARBA" id="ARBA00022857"/>
    </source>
</evidence>
<dbReference type="RefSeq" id="WP_188917726.1">
    <property type="nucleotide sequence ID" value="NZ_BMPZ01000001.1"/>
</dbReference>
<proteinExistence type="predicted"/>
<dbReference type="GO" id="GO:0008270">
    <property type="term" value="F:zinc ion binding"/>
    <property type="evidence" value="ECO:0007669"/>
    <property type="project" value="InterPro"/>
</dbReference>
<dbReference type="InterPro" id="IPR002364">
    <property type="entry name" value="Quin_OxRdtase/zeta-crystal_CS"/>
</dbReference>
<keyword evidence="3" id="KW-0963">Cytoplasm</keyword>
<protein>
    <submittedName>
        <fullName evidence="8">Alcohol dehydrogenase</fullName>
    </submittedName>
</protein>
<dbReference type="Gene3D" id="3.90.180.10">
    <property type="entry name" value="Medium-chain alcohol dehydrogenases, catalytic domain"/>
    <property type="match status" value="1"/>
</dbReference>
<accession>A0A917JJN9</accession>
<dbReference type="Proteomes" id="UP000613743">
    <property type="component" value="Unassembled WGS sequence"/>
</dbReference>
<evidence type="ECO:0000313" key="9">
    <source>
        <dbReference type="Proteomes" id="UP000613743"/>
    </source>
</evidence>
<keyword evidence="9" id="KW-1185">Reference proteome</keyword>
<keyword evidence="4" id="KW-0521">NADP</keyword>
<dbReference type="Gene3D" id="3.40.50.720">
    <property type="entry name" value="NAD(P)-binding Rossmann-like Domain"/>
    <property type="match status" value="1"/>
</dbReference>
<dbReference type="SMART" id="SM00829">
    <property type="entry name" value="PKS_ER"/>
    <property type="match status" value="1"/>
</dbReference>
<dbReference type="InterPro" id="IPR051603">
    <property type="entry name" value="Zinc-ADH_QOR/CCCR"/>
</dbReference>
<dbReference type="CDD" id="cd08274">
    <property type="entry name" value="MDR9"/>
    <property type="match status" value="1"/>
</dbReference>
<dbReference type="InterPro" id="IPR020843">
    <property type="entry name" value="ER"/>
</dbReference>
<reference evidence="8" key="1">
    <citation type="journal article" date="2014" name="Int. J. Syst. Evol. Microbiol.">
        <title>Complete genome sequence of Corynebacterium casei LMG S-19264T (=DSM 44701T), isolated from a smear-ripened cheese.</title>
        <authorList>
            <consortium name="US DOE Joint Genome Institute (JGI-PGF)"/>
            <person name="Walter F."/>
            <person name="Albersmeier A."/>
            <person name="Kalinowski J."/>
            <person name="Ruckert C."/>
        </authorList>
    </citation>
    <scope>NUCLEOTIDE SEQUENCE</scope>
    <source>
        <strain evidence="8">JCM 30804</strain>
    </source>
</reference>
<dbReference type="PANTHER" id="PTHR44154:SF1">
    <property type="entry name" value="QUINONE OXIDOREDUCTASE"/>
    <property type="match status" value="1"/>
</dbReference>
<evidence type="ECO:0000256" key="1">
    <source>
        <dbReference type="ARBA" id="ARBA00004496"/>
    </source>
</evidence>
<reference evidence="8" key="2">
    <citation type="submission" date="2020-09" db="EMBL/GenBank/DDBJ databases">
        <authorList>
            <person name="Sun Q."/>
            <person name="Ohkuma M."/>
        </authorList>
    </citation>
    <scope>NUCLEOTIDE SEQUENCE</scope>
    <source>
        <strain evidence="8">JCM 30804</strain>
    </source>
</reference>
<evidence type="ECO:0000313" key="8">
    <source>
        <dbReference type="EMBL" id="GGI71782.1"/>
    </source>
</evidence>
<dbReference type="Pfam" id="PF00107">
    <property type="entry name" value="ADH_zinc_N"/>
    <property type="match status" value="1"/>
</dbReference>
<comment type="subunit">
    <text evidence="2">Homotetramer.</text>
</comment>
<dbReference type="Pfam" id="PF08240">
    <property type="entry name" value="ADH_N"/>
    <property type="match status" value="1"/>
</dbReference>
<dbReference type="InterPro" id="IPR013154">
    <property type="entry name" value="ADH-like_N"/>
</dbReference>
<name>A0A917JJN9_9GAMM</name>
<dbReference type="AlphaFoldDB" id="A0A917JJN9"/>
<evidence type="ECO:0000256" key="2">
    <source>
        <dbReference type="ARBA" id="ARBA00011881"/>
    </source>
</evidence>
<dbReference type="GO" id="GO:0005737">
    <property type="term" value="C:cytoplasm"/>
    <property type="evidence" value="ECO:0007669"/>
    <property type="project" value="UniProtKB-SubCell"/>
</dbReference>
<evidence type="ECO:0000256" key="3">
    <source>
        <dbReference type="ARBA" id="ARBA00022490"/>
    </source>
</evidence>